<reference evidence="3" key="2">
    <citation type="submission" date="2023-02" db="EMBL/GenBank/DDBJ databases">
        <title>Pectobacterium carotovorum subsp. carotovorum NBRC 12380.</title>
        <authorList>
            <person name="Ichikawa N."/>
            <person name="Sato H."/>
            <person name="Tonouchi N."/>
        </authorList>
    </citation>
    <scope>NUCLEOTIDE SEQUENCE</scope>
    <source>
        <strain evidence="3">NBRC 12380</strain>
    </source>
</reference>
<evidence type="ECO:0000313" key="2">
    <source>
        <dbReference type="EMBL" id="GKX46633.1"/>
    </source>
</evidence>
<name>A0AAI9KZE5_PECCC</name>
<dbReference type="Proteomes" id="UP001058167">
    <property type="component" value="Unassembled WGS sequence"/>
</dbReference>
<evidence type="ECO:0000313" key="5">
    <source>
        <dbReference type="Proteomes" id="UP001165145"/>
    </source>
</evidence>
<dbReference type="AlphaFoldDB" id="A0AAI9KZE5"/>
<dbReference type="RefSeq" id="WP_261866096.1">
    <property type="nucleotide sequence ID" value="NZ_BRLF01000002.1"/>
</dbReference>
<reference evidence="2" key="1">
    <citation type="submission" date="2022-06" db="EMBL/GenBank/DDBJ databases">
        <title>Draft genome sequences of Pectobacterium carotovorum subsp. carotovorum str. NBRC12380.</title>
        <authorList>
            <person name="Wakabayashi Y."/>
            <person name="Kojima K."/>
        </authorList>
    </citation>
    <scope>NUCLEOTIDE SEQUENCE</scope>
    <source>
        <strain evidence="2">NBRC 12380</strain>
    </source>
</reference>
<comment type="caution">
    <text evidence="3">The sequence shown here is derived from an EMBL/GenBank/DDBJ whole genome shotgun (WGS) entry which is preliminary data.</text>
</comment>
<dbReference type="EMBL" id="BSRL01000002">
    <property type="protein sequence ID" value="GLV68595.1"/>
    <property type="molecule type" value="Genomic_DNA"/>
</dbReference>
<feature type="region of interest" description="Disordered" evidence="1">
    <location>
        <begin position="96"/>
        <end position="116"/>
    </location>
</feature>
<evidence type="ECO:0000313" key="4">
    <source>
        <dbReference type="Proteomes" id="UP001058167"/>
    </source>
</evidence>
<keyword evidence="4" id="KW-1185">Reference proteome</keyword>
<evidence type="ECO:0000256" key="1">
    <source>
        <dbReference type="SAM" id="MobiDB-lite"/>
    </source>
</evidence>
<gene>
    <name evidence="3" type="ORF">Pcaca03_10390</name>
    <name evidence="2" type="ORF">SOASR016_13850</name>
</gene>
<evidence type="ECO:0000313" key="3">
    <source>
        <dbReference type="EMBL" id="GLV68595.1"/>
    </source>
</evidence>
<organism evidence="3 5">
    <name type="scientific">Pectobacterium carotovorum subsp. carotovorum</name>
    <name type="common">Erwinia carotovora subsp. carotovora</name>
    <dbReference type="NCBI Taxonomy" id="555"/>
    <lineage>
        <taxon>Bacteria</taxon>
        <taxon>Pseudomonadati</taxon>
        <taxon>Pseudomonadota</taxon>
        <taxon>Gammaproteobacteria</taxon>
        <taxon>Enterobacterales</taxon>
        <taxon>Pectobacteriaceae</taxon>
        <taxon>Pectobacterium</taxon>
    </lineage>
</organism>
<accession>A0AAI9KZE5</accession>
<dbReference type="Proteomes" id="UP001165145">
    <property type="component" value="Unassembled WGS sequence"/>
</dbReference>
<sequence length="116" mass="12750">MSGNRNETVNDGEGSVTYTLRNIPAYIDRVITDLASYARMPKATFLREFLEDSFHDVIDSFALKNLLIASLDDELASYLGATVMGRNGGRTVFRSQAGHSHPSVCGDTLRGHRAKT</sequence>
<dbReference type="EMBL" id="BRLF01000002">
    <property type="protein sequence ID" value="GKX46633.1"/>
    <property type="molecule type" value="Genomic_DNA"/>
</dbReference>
<protein>
    <submittedName>
        <fullName evidence="3">Uncharacterized protein</fullName>
    </submittedName>
</protein>
<proteinExistence type="predicted"/>